<protein>
    <submittedName>
        <fullName evidence="2">Uncharacterized protein</fullName>
    </submittedName>
</protein>
<dbReference type="EMBL" id="HBER01058656">
    <property type="protein sequence ID" value="CAD8554012.1"/>
    <property type="molecule type" value="Transcribed_RNA"/>
</dbReference>
<evidence type="ECO:0000313" key="1">
    <source>
        <dbReference type="EMBL" id="CAD8554012.1"/>
    </source>
</evidence>
<proteinExistence type="predicted"/>
<sequence length="235" mass="23703">MLSAALAPGPTTSALVSTGLAAALAAAPAALETAQAMIDSLTTGSAKAVLAARSTALFDAASVSSPHSQSSSSLSPGSGIFTQYTPPCLTSPAALVLGGGCGSRGGAFSSSVSLPKVAAANDEDDAAAHSPCGHFGGGELPCRATWRSAHNSSSSLLNYRLLAASSQHAQQQWLLPTSPAYSLPLPMAAGIPVSYYEDSRASGQLQHLHVPLEGVPLHLPCLPMHKNDPKAPLMP</sequence>
<dbReference type="AlphaFoldDB" id="A0A6U5NQN3"/>
<evidence type="ECO:0000313" key="2">
    <source>
        <dbReference type="EMBL" id="CAD8554013.1"/>
    </source>
</evidence>
<accession>A0A6U5NQN3</accession>
<dbReference type="EMBL" id="HBER01058657">
    <property type="protein sequence ID" value="CAD8554013.1"/>
    <property type="molecule type" value="Transcribed_RNA"/>
</dbReference>
<reference evidence="2" key="1">
    <citation type="submission" date="2021-01" db="EMBL/GenBank/DDBJ databases">
        <authorList>
            <person name="Corre E."/>
            <person name="Pelletier E."/>
            <person name="Niang G."/>
            <person name="Scheremetjew M."/>
            <person name="Finn R."/>
            <person name="Kale V."/>
            <person name="Holt S."/>
            <person name="Cochrane G."/>
            <person name="Meng A."/>
            <person name="Brown T."/>
            <person name="Cohen L."/>
        </authorList>
    </citation>
    <scope>NUCLEOTIDE SEQUENCE</scope>
    <source>
        <strain evidence="2">RCC1130</strain>
    </source>
</reference>
<organism evidence="2">
    <name type="scientific">Calcidiscus leptoporus</name>
    <dbReference type="NCBI Taxonomy" id="127549"/>
    <lineage>
        <taxon>Eukaryota</taxon>
        <taxon>Haptista</taxon>
        <taxon>Haptophyta</taxon>
        <taxon>Prymnesiophyceae</taxon>
        <taxon>Coccolithales</taxon>
        <taxon>Calcidiscaceae</taxon>
        <taxon>Calcidiscus</taxon>
    </lineage>
</organism>
<gene>
    <name evidence="1" type="ORF">CLEP1334_LOCUS29303</name>
    <name evidence="2" type="ORF">CLEP1334_LOCUS29304</name>
</gene>
<name>A0A6U5NQN3_9EUKA</name>